<dbReference type="EMBL" id="CP073347">
    <property type="protein sequence ID" value="UTW10195.1"/>
    <property type="molecule type" value="Genomic_DNA"/>
</dbReference>
<organism evidence="3 4">
    <name type="scientific">Marinobacterium rhizophilum</name>
    <dbReference type="NCBI Taxonomy" id="420402"/>
    <lineage>
        <taxon>Bacteria</taxon>
        <taxon>Pseudomonadati</taxon>
        <taxon>Pseudomonadota</taxon>
        <taxon>Gammaproteobacteria</taxon>
        <taxon>Oceanospirillales</taxon>
        <taxon>Oceanospirillaceae</taxon>
        <taxon>Marinobacterium</taxon>
    </lineage>
</organism>
<dbReference type="PRINTS" id="PR00080">
    <property type="entry name" value="SDRFAMILY"/>
</dbReference>
<dbReference type="PRINTS" id="PR00081">
    <property type="entry name" value="GDHRDH"/>
</dbReference>
<dbReference type="SMART" id="SM00822">
    <property type="entry name" value="PKS_KR"/>
    <property type="match status" value="1"/>
</dbReference>
<dbReference type="RefSeq" id="WP_255852219.1">
    <property type="nucleotide sequence ID" value="NZ_CP073347.1"/>
</dbReference>
<sequence length="255" mass="26733">MMLQQMFSLQGRTALVSGASRGLGRAIAIGLCGAGARVILCGRDRAALEQTQALLPDPGRSMVEPFDVTHEAAVAQMAERMRAAGWAPDIVINNAGTIDRAALDEINTAQFEAVLRTNVTAAMLLARTFAPELRASPQGRVVNVASILGLMGKPCAASYIASKHALIGLTRALSAELGDSGATVNALCPGYTRTEINTVLQNDPAFDQEVISKTALGRWGETQDMVGPVNFLCSPSASYMTGQLLVVDGGMTATL</sequence>
<proteinExistence type="inferred from homology"/>
<dbReference type="Proteomes" id="UP001058461">
    <property type="component" value="Chromosome"/>
</dbReference>
<dbReference type="Gene3D" id="3.40.50.720">
    <property type="entry name" value="NAD(P)-binding Rossmann-like Domain"/>
    <property type="match status" value="1"/>
</dbReference>
<evidence type="ECO:0000313" key="3">
    <source>
        <dbReference type="EMBL" id="UTW10195.1"/>
    </source>
</evidence>
<evidence type="ECO:0000256" key="1">
    <source>
        <dbReference type="ARBA" id="ARBA00006484"/>
    </source>
</evidence>
<dbReference type="PANTHER" id="PTHR42760:SF135">
    <property type="entry name" value="BLL7886 PROTEIN"/>
    <property type="match status" value="1"/>
</dbReference>
<feature type="domain" description="Ketoreductase" evidence="2">
    <location>
        <begin position="12"/>
        <end position="181"/>
    </location>
</feature>
<dbReference type="InterPro" id="IPR002347">
    <property type="entry name" value="SDR_fam"/>
</dbReference>
<comment type="similarity">
    <text evidence="1">Belongs to the short-chain dehydrogenases/reductases (SDR) family.</text>
</comment>
<evidence type="ECO:0000313" key="4">
    <source>
        <dbReference type="Proteomes" id="UP001058461"/>
    </source>
</evidence>
<dbReference type="PANTHER" id="PTHR42760">
    <property type="entry name" value="SHORT-CHAIN DEHYDROGENASES/REDUCTASES FAMILY MEMBER"/>
    <property type="match status" value="1"/>
</dbReference>
<gene>
    <name evidence="3" type="ORF">KDW95_12820</name>
</gene>
<evidence type="ECO:0000259" key="2">
    <source>
        <dbReference type="SMART" id="SM00822"/>
    </source>
</evidence>
<keyword evidence="4" id="KW-1185">Reference proteome</keyword>
<name>A0ABY5HD51_9GAMM</name>
<accession>A0ABY5HD51</accession>
<reference evidence="3" key="1">
    <citation type="submission" date="2021-04" db="EMBL/GenBank/DDBJ databases">
        <title>Oceanospirillales bacteria with DddD are important DMSP degraders in coastal seawater.</title>
        <authorList>
            <person name="Liu J."/>
        </authorList>
    </citation>
    <scope>NUCLEOTIDE SEQUENCE</scope>
    <source>
        <strain evidence="3">D13-1</strain>
    </source>
</reference>
<dbReference type="InterPro" id="IPR036291">
    <property type="entry name" value="NAD(P)-bd_dom_sf"/>
</dbReference>
<protein>
    <submittedName>
        <fullName evidence="3">SDR family oxidoreductase</fullName>
    </submittedName>
</protein>
<dbReference type="SUPFAM" id="SSF51735">
    <property type="entry name" value="NAD(P)-binding Rossmann-fold domains"/>
    <property type="match status" value="1"/>
</dbReference>
<dbReference type="Pfam" id="PF13561">
    <property type="entry name" value="adh_short_C2"/>
    <property type="match status" value="1"/>
</dbReference>
<dbReference type="InterPro" id="IPR057326">
    <property type="entry name" value="KR_dom"/>
</dbReference>